<feature type="domain" description="F5/8 type C" evidence="10">
    <location>
        <begin position="107"/>
        <end position="260"/>
    </location>
</feature>
<evidence type="ECO:0000256" key="2">
    <source>
        <dbReference type="ARBA" id="ARBA00010147"/>
    </source>
</evidence>
<evidence type="ECO:0000256" key="5">
    <source>
        <dbReference type="ARBA" id="ARBA00022734"/>
    </source>
</evidence>
<keyword evidence="5" id="KW-0430">Lectin</keyword>
<sequence length="494" mass="54931">MTSHFALVLALTFLTVAVFPATGEWQDQQGNDEDSSPDIDQAEHLLRELEDLVEEEVLAEDNNVGDDDMVLLSPEKRHGQHNINIVINHGPNRPGRPGRPGQNRPGQGRPGYALPTNLNIALGRAAFQSSVGHGGTAGRAVDGNRRTHWNSASCIHTEAEDDPWWYVDLGKSVTVDHVSVIGRQDCCTDWLTPFDVLVGTSTHPHTIATRNRMCGGHHYYPPRVNEKVVHCRGLRGRYVFIRLPGKHRIISLCEVEVYAAPNLALGKPTVQSAVGHGGYASRATDGCRARHWDNRCCTATPAQSNPWLQVDLGKSTTVQWVVIVNRGDCCRERINPYTIHIGNDEHVDHNPRCGGHHSIPLSHEKNMDAINCNGLRGRYVGIRLPGNSRILTVCELEVYAGNIYSKRTPELRGTGCGTHKEGESWVSPDEGGHNCMCDIGEEICYKVDCGTDGKQQPIKNLDGLWDCPKQEEKEETAREFLDETMEDWMDHFEE</sequence>
<dbReference type="GO" id="GO:0010185">
    <property type="term" value="P:regulation of cellular defense response"/>
    <property type="evidence" value="ECO:0007669"/>
    <property type="project" value="UniProtKB-ARBA"/>
</dbReference>
<proteinExistence type="inferred from homology"/>
<evidence type="ECO:0000256" key="7">
    <source>
        <dbReference type="ARBA" id="ARBA00023157"/>
    </source>
</evidence>
<dbReference type="InterPro" id="IPR006585">
    <property type="entry name" value="FTP1"/>
</dbReference>
<dbReference type="EMBL" id="OV696694">
    <property type="protein sequence ID" value="CAH1274230.1"/>
    <property type="molecule type" value="Genomic_DNA"/>
</dbReference>
<evidence type="ECO:0000256" key="1">
    <source>
        <dbReference type="ARBA" id="ARBA00002219"/>
    </source>
</evidence>
<dbReference type="OrthoDB" id="547680at2759"/>
<reference evidence="11" key="1">
    <citation type="submission" date="2022-01" db="EMBL/GenBank/DDBJ databases">
        <authorList>
            <person name="Braso-Vives M."/>
        </authorList>
    </citation>
    <scope>NUCLEOTIDE SEQUENCE</scope>
</reference>
<dbReference type="Pfam" id="PF22633">
    <property type="entry name" value="F5_F8_type_C_2"/>
    <property type="match status" value="2"/>
</dbReference>
<feature type="signal peptide" evidence="9">
    <location>
        <begin position="1"/>
        <end position="23"/>
    </location>
</feature>
<dbReference type="PROSITE" id="PS50022">
    <property type="entry name" value="FA58C_3"/>
    <property type="match status" value="1"/>
</dbReference>
<gene>
    <name evidence="11" type="primary">Hypp5280</name>
    <name evidence="11" type="ORF">BLAG_LOCUS25322</name>
</gene>
<keyword evidence="7" id="KW-1015">Disulfide bond</keyword>
<evidence type="ECO:0000313" key="12">
    <source>
        <dbReference type="Proteomes" id="UP000838412"/>
    </source>
</evidence>
<comment type="function">
    <text evidence="1">Acts as a defensive agent. Recognizes blood group fucosylated oligosaccharides including A, B, H and Lewis B-type antigens. Does not recognize Lewis A antigen and has low affinity for monovalent haptens.</text>
</comment>
<dbReference type="Gene3D" id="2.60.120.260">
    <property type="entry name" value="Galactose-binding domain-like"/>
    <property type="match status" value="2"/>
</dbReference>
<dbReference type="SUPFAM" id="SSF49785">
    <property type="entry name" value="Galactose-binding domain-like"/>
    <property type="match status" value="2"/>
</dbReference>
<evidence type="ECO:0000259" key="10">
    <source>
        <dbReference type="PROSITE" id="PS50022"/>
    </source>
</evidence>
<evidence type="ECO:0000256" key="9">
    <source>
        <dbReference type="SAM" id="SignalP"/>
    </source>
</evidence>
<dbReference type="InterPro" id="IPR000421">
    <property type="entry name" value="FA58C"/>
</dbReference>
<dbReference type="InterPro" id="IPR051941">
    <property type="entry name" value="BG_Antigen-Binding_Lectin"/>
</dbReference>
<comment type="subunit">
    <text evidence="3">Homotrimer.</text>
</comment>
<name>A0A8K0AFT8_BRALA</name>
<evidence type="ECO:0000256" key="8">
    <source>
        <dbReference type="SAM" id="MobiDB-lite"/>
    </source>
</evidence>
<dbReference type="GO" id="GO:0001868">
    <property type="term" value="P:regulation of complement activation, lectin pathway"/>
    <property type="evidence" value="ECO:0007669"/>
    <property type="project" value="UniProtKB-ARBA"/>
</dbReference>
<protein>
    <submittedName>
        <fullName evidence="11">Hypp5280 protein</fullName>
    </submittedName>
</protein>
<feature type="compositionally biased region" description="Low complexity" evidence="8">
    <location>
        <begin position="90"/>
        <end position="110"/>
    </location>
</feature>
<dbReference type="SMART" id="SM00607">
    <property type="entry name" value="FTP"/>
    <property type="match status" value="2"/>
</dbReference>
<keyword evidence="9" id="KW-0732">Signal</keyword>
<feature type="region of interest" description="Disordered" evidence="8">
    <location>
        <begin position="85"/>
        <end position="110"/>
    </location>
</feature>
<evidence type="ECO:0000256" key="4">
    <source>
        <dbReference type="ARBA" id="ARBA00022723"/>
    </source>
</evidence>
<dbReference type="InterPro" id="IPR008979">
    <property type="entry name" value="Galactose-bd-like_sf"/>
</dbReference>
<dbReference type="GO" id="GO:0042806">
    <property type="term" value="F:fucose binding"/>
    <property type="evidence" value="ECO:0007669"/>
    <property type="project" value="UniProtKB-ARBA"/>
</dbReference>
<dbReference type="PANTHER" id="PTHR45713">
    <property type="entry name" value="FTP DOMAIN-CONTAINING PROTEIN"/>
    <property type="match status" value="1"/>
</dbReference>
<dbReference type="GO" id="GO:0046872">
    <property type="term" value="F:metal ion binding"/>
    <property type="evidence" value="ECO:0007669"/>
    <property type="project" value="UniProtKB-KW"/>
</dbReference>
<accession>A0A8K0AFT8</accession>
<dbReference type="Proteomes" id="UP000838412">
    <property type="component" value="Chromosome 9"/>
</dbReference>
<evidence type="ECO:0000313" key="11">
    <source>
        <dbReference type="EMBL" id="CAH1274230.1"/>
    </source>
</evidence>
<evidence type="ECO:0000256" key="3">
    <source>
        <dbReference type="ARBA" id="ARBA00011233"/>
    </source>
</evidence>
<dbReference type="AlphaFoldDB" id="A0A8K0AFT8"/>
<organism evidence="11 12">
    <name type="scientific">Branchiostoma lanceolatum</name>
    <name type="common">Common lancelet</name>
    <name type="synonym">Amphioxus lanceolatum</name>
    <dbReference type="NCBI Taxonomy" id="7740"/>
    <lineage>
        <taxon>Eukaryota</taxon>
        <taxon>Metazoa</taxon>
        <taxon>Chordata</taxon>
        <taxon>Cephalochordata</taxon>
        <taxon>Leptocardii</taxon>
        <taxon>Amphioxiformes</taxon>
        <taxon>Branchiostomatidae</taxon>
        <taxon>Branchiostoma</taxon>
    </lineage>
</organism>
<evidence type="ECO:0000256" key="6">
    <source>
        <dbReference type="ARBA" id="ARBA00022837"/>
    </source>
</evidence>
<keyword evidence="4" id="KW-0479">Metal-binding</keyword>
<dbReference type="PANTHER" id="PTHR45713:SF6">
    <property type="entry name" value="F5_8 TYPE C DOMAIN-CONTAINING PROTEIN"/>
    <property type="match status" value="1"/>
</dbReference>
<feature type="chain" id="PRO_5035476615" evidence="9">
    <location>
        <begin position="24"/>
        <end position="494"/>
    </location>
</feature>
<comment type="similarity">
    <text evidence="2">Belongs to the fucolectin family.</text>
</comment>
<keyword evidence="12" id="KW-1185">Reference proteome</keyword>
<keyword evidence="6" id="KW-0106">Calcium</keyword>